<feature type="compositionally biased region" description="Acidic residues" evidence="2">
    <location>
        <begin position="786"/>
        <end position="806"/>
    </location>
</feature>
<keyword evidence="1" id="KW-0862">Zinc</keyword>
<feature type="region of interest" description="Disordered" evidence="2">
    <location>
        <begin position="94"/>
        <end position="114"/>
    </location>
</feature>
<feature type="region of interest" description="Disordered" evidence="2">
    <location>
        <begin position="649"/>
        <end position="695"/>
    </location>
</feature>
<dbReference type="OrthoDB" id="6129702at2759"/>
<dbReference type="Proteomes" id="UP000288216">
    <property type="component" value="Unassembled WGS sequence"/>
</dbReference>
<feature type="region of interest" description="Disordered" evidence="2">
    <location>
        <begin position="298"/>
        <end position="331"/>
    </location>
</feature>
<feature type="compositionally biased region" description="Basic and acidic residues" evidence="2">
    <location>
        <begin position="262"/>
        <end position="275"/>
    </location>
</feature>
<organism evidence="3 4">
    <name type="scientific">Scyliorhinus torazame</name>
    <name type="common">Cloudy catshark</name>
    <name type="synonym">Catulus torazame</name>
    <dbReference type="NCBI Taxonomy" id="75743"/>
    <lineage>
        <taxon>Eukaryota</taxon>
        <taxon>Metazoa</taxon>
        <taxon>Chordata</taxon>
        <taxon>Craniata</taxon>
        <taxon>Vertebrata</taxon>
        <taxon>Chondrichthyes</taxon>
        <taxon>Elasmobranchii</taxon>
        <taxon>Galeomorphii</taxon>
        <taxon>Galeoidea</taxon>
        <taxon>Carcharhiniformes</taxon>
        <taxon>Scyliorhinidae</taxon>
        <taxon>Scyliorhinus</taxon>
    </lineage>
</organism>
<gene>
    <name evidence="3" type="ORF">scyTo_0003509</name>
</gene>
<proteinExistence type="predicted"/>
<keyword evidence="1" id="KW-0440">LIM domain</keyword>
<comment type="caution">
    <text evidence="3">The sequence shown here is derived from an EMBL/GenBank/DDBJ whole genome shotgun (WGS) entry which is preliminary data.</text>
</comment>
<feature type="region of interest" description="Disordered" evidence="2">
    <location>
        <begin position="129"/>
        <end position="196"/>
    </location>
</feature>
<sequence length="820" mass="91368">MKGGDTSEAVSRKLNNRNQFNGSAFRQVLLPTLQFFFGGEQAFVQANLEGMERSPFSRGQWTSQSLRITAKELSIVNKRGTAALRERFSKYQKAAEEANSERKKGNTENLPPALRKGTLSILKKKWEIPENPTAQSAPQKSPVRINRSDSRARVASVGPKADTGFVPLSESDQNSETTIRVKSPRSPGVLSRFPYPGIESEGQADLKMERMLLKEGNEVANGTAQDLTISPRIEKFNVPLNSLKMMFEKGEANGQSKHRHHEIPVKQTARDQHFKSDVSKKWLDKTMESSCLIEDMENTAREGSTSDLKSNDFDHTSPGTSPDKTESKVGTELADMQEQTSVKNRMALYQAAASQKETSIQSPTTLEEQMSSGDMISTKELWESEDVPDPKKLPQSDISTSDLEINADNGNEQKENVPPVSFTSTSPRHVESPKGSVSETTPNSWKSSASEKQVDCQVNVENEGGTPKLPVQGIKQPRSTTEIQSSPAKSFKLFKSKGNYDEGFGHKPHKELWMAKNESDAAENKSEVAMDKPEAKTENTGVDELSILKVGVLAASMEALGTSSSPEKVEKSVETRKLKIAWPPPTEAGSKGVSSAEENLRVNKPKWPPEDFQQMTKRNSEFIGTSRLRRSASLKERCRPFTIAAPLTPVSVKEPGKNPSPKNTAQNVIGTEKEVKSETDELKNTNQPSLKNEDEQLMTTELKGKKEDSVTEEVVDVKCSNGQLLLDEDVEELYLNKEAREPDFLEYEEQESKQKPVKLQTSGDTLTSNEQIPENERKLEDVGFWDGDENEEVEENEVEETEELSVEEQIKRNRCYEDED</sequence>
<name>A0A401PMT2_SCYTO</name>
<dbReference type="STRING" id="75743.A0A401PMT2"/>
<feature type="compositionally biased region" description="Basic and acidic residues" evidence="2">
    <location>
        <begin position="516"/>
        <end position="537"/>
    </location>
</feature>
<keyword evidence="1" id="KW-0479">Metal-binding</keyword>
<evidence type="ECO:0000256" key="2">
    <source>
        <dbReference type="SAM" id="MobiDB-lite"/>
    </source>
</evidence>
<evidence type="ECO:0000256" key="1">
    <source>
        <dbReference type="ARBA" id="ARBA00023038"/>
    </source>
</evidence>
<dbReference type="AlphaFoldDB" id="A0A401PMT2"/>
<evidence type="ECO:0000313" key="3">
    <source>
        <dbReference type="EMBL" id="GCB74419.1"/>
    </source>
</evidence>
<feature type="compositionally biased region" description="Polar residues" evidence="2">
    <location>
        <begin position="170"/>
        <end position="180"/>
    </location>
</feature>
<feature type="compositionally biased region" description="Basic and acidic residues" evidence="2">
    <location>
        <begin position="671"/>
        <end position="683"/>
    </location>
</feature>
<feature type="region of interest" description="Disordered" evidence="2">
    <location>
        <begin position="746"/>
        <end position="820"/>
    </location>
</feature>
<feature type="compositionally biased region" description="Polar residues" evidence="2">
    <location>
        <begin position="435"/>
        <end position="451"/>
    </location>
</feature>
<dbReference type="OMA" id="NQQVFHV"/>
<feature type="region of interest" description="Disordered" evidence="2">
    <location>
        <begin position="354"/>
        <end position="490"/>
    </location>
</feature>
<feature type="compositionally biased region" description="Basic and acidic residues" evidence="2">
    <location>
        <begin position="808"/>
        <end position="820"/>
    </location>
</feature>
<evidence type="ECO:0000313" key="4">
    <source>
        <dbReference type="Proteomes" id="UP000288216"/>
    </source>
</evidence>
<feature type="compositionally biased region" description="Polar residues" evidence="2">
    <location>
        <begin position="354"/>
        <end position="375"/>
    </location>
</feature>
<protein>
    <recommendedName>
        <fullName evidence="5">LIM zinc-binding domain-containing protein</fullName>
    </recommendedName>
</protein>
<keyword evidence="4" id="KW-1185">Reference proteome</keyword>
<dbReference type="PANTHER" id="PTHR24206">
    <property type="entry name" value="OS06G0237300 PROTEIN"/>
    <property type="match status" value="1"/>
</dbReference>
<feature type="region of interest" description="Disordered" evidence="2">
    <location>
        <begin position="561"/>
        <end position="624"/>
    </location>
</feature>
<evidence type="ECO:0008006" key="5">
    <source>
        <dbReference type="Google" id="ProtNLM"/>
    </source>
</evidence>
<feature type="region of interest" description="Disordered" evidence="2">
    <location>
        <begin position="516"/>
        <end position="540"/>
    </location>
</feature>
<accession>A0A401PMT2</accession>
<feature type="compositionally biased region" description="Polar residues" evidence="2">
    <location>
        <begin position="477"/>
        <end position="488"/>
    </location>
</feature>
<feature type="compositionally biased region" description="Polar residues" evidence="2">
    <location>
        <begin position="660"/>
        <end position="669"/>
    </location>
</feature>
<feature type="compositionally biased region" description="Polar residues" evidence="2">
    <location>
        <begin position="759"/>
        <end position="772"/>
    </location>
</feature>
<feature type="compositionally biased region" description="Basic and acidic residues" evidence="2">
    <location>
        <begin position="567"/>
        <end position="577"/>
    </location>
</feature>
<dbReference type="EMBL" id="BFAA01000964">
    <property type="protein sequence ID" value="GCB74419.1"/>
    <property type="molecule type" value="Genomic_DNA"/>
</dbReference>
<feature type="compositionally biased region" description="Basic and acidic residues" evidence="2">
    <location>
        <begin position="94"/>
        <end position="106"/>
    </location>
</feature>
<reference evidence="3 4" key="1">
    <citation type="journal article" date="2018" name="Nat. Ecol. Evol.">
        <title>Shark genomes provide insights into elasmobranch evolution and the origin of vertebrates.</title>
        <authorList>
            <person name="Hara Y"/>
            <person name="Yamaguchi K"/>
            <person name="Onimaru K"/>
            <person name="Kadota M"/>
            <person name="Koyanagi M"/>
            <person name="Keeley SD"/>
            <person name="Tatsumi K"/>
            <person name="Tanaka K"/>
            <person name="Motone F"/>
            <person name="Kageyama Y"/>
            <person name="Nozu R"/>
            <person name="Adachi N"/>
            <person name="Nishimura O"/>
            <person name="Nakagawa R"/>
            <person name="Tanegashima C"/>
            <person name="Kiyatake I"/>
            <person name="Matsumoto R"/>
            <person name="Murakumo K"/>
            <person name="Nishida K"/>
            <person name="Terakita A"/>
            <person name="Kuratani S"/>
            <person name="Sato K"/>
            <person name="Hyodo S Kuraku.S."/>
        </authorList>
    </citation>
    <scope>NUCLEOTIDE SEQUENCE [LARGE SCALE GENOMIC DNA]</scope>
</reference>
<feature type="region of interest" description="Disordered" evidence="2">
    <location>
        <begin position="253"/>
        <end position="275"/>
    </location>
</feature>